<feature type="domain" description="TNFR-Cys" evidence="4">
    <location>
        <begin position="104"/>
        <end position="142"/>
    </location>
</feature>
<dbReference type="OMA" id="QTHDTVC"/>
<gene>
    <name evidence="6" type="primary">cd40</name>
</gene>
<organism evidence="5 6">
    <name type="scientific">Ictalurus punctatus</name>
    <name type="common">Channel catfish</name>
    <name type="synonym">Silurus punctatus</name>
    <dbReference type="NCBI Taxonomy" id="7998"/>
    <lineage>
        <taxon>Eukaryota</taxon>
        <taxon>Metazoa</taxon>
        <taxon>Chordata</taxon>
        <taxon>Craniata</taxon>
        <taxon>Vertebrata</taxon>
        <taxon>Euteleostomi</taxon>
        <taxon>Actinopterygii</taxon>
        <taxon>Neopterygii</taxon>
        <taxon>Teleostei</taxon>
        <taxon>Ostariophysi</taxon>
        <taxon>Siluriformes</taxon>
        <taxon>Ictaluridae</taxon>
        <taxon>Ictalurus</taxon>
    </lineage>
</organism>
<dbReference type="OrthoDB" id="9932129at2759"/>
<dbReference type="GO" id="GO:0009897">
    <property type="term" value="C:external side of plasma membrane"/>
    <property type="evidence" value="ECO:0007669"/>
    <property type="project" value="TreeGrafter"/>
</dbReference>
<dbReference type="InterPro" id="IPR052135">
    <property type="entry name" value="TNFRSF5"/>
</dbReference>
<evidence type="ECO:0000313" key="5">
    <source>
        <dbReference type="Proteomes" id="UP000221080"/>
    </source>
</evidence>
<evidence type="ECO:0000259" key="4">
    <source>
        <dbReference type="SMART" id="SM00208"/>
    </source>
</evidence>
<dbReference type="PANTHER" id="PTHR46875:SF3">
    <property type="entry name" value="CD40 MOLECULE, TNF RECEPTOR SUPERFAMILY MEMBER 5"/>
    <property type="match status" value="1"/>
</dbReference>
<dbReference type="CTD" id="958"/>
<feature type="domain" description="TNFR-Cys" evidence="4">
    <location>
        <begin position="145"/>
        <end position="183"/>
    </location>
</feature>
<dbReference type="RefSeq" id="XP_017343577.1">
    <property type="nucleotide sequence ID" value="XM_017488088.3"/>
</dbReference>
<evidence type="ECO:0000256" key="1">
    <source>
        <dbReference type="SAM" id="MobiDB-lite"/>
    </source>
</evidence>
<keyword evidence="3" id="KW-0732">Signal</keyword>
<dbReference type="PANTHER" id="PTHR46875">
    <property type="entry name" value="TUMOR NECROSIS FACTOR RECEPTOR SUPERFAMILY MEMBER 5"/>
    <property type="match status" value="1"/>
</dbReference>
<feature type="signal peptide" evidence="3">
    <location>
        <begin position="1"/>
        <end position="25"/>
    </location>
</feature>
<dbReference type="GO" id="GO:0035631">
    <property type="term" value="C:CD40 receptor complex"/>
    <property type="evidence" value="ECO:0007669"/>
    <property type="project" value="TreeGrafter"/>
</dbReference>
<dbReference type="KEGG" id="ipu:108276426"/>
<dbReference type="Pfam" id="PF00020">
    <property type="entry name" value="TNFR_c6"/>
    <property type="match status" value="1"/>
</dbReference>
<dbReference type="Gene3D" id="2.10.50.10">
    <property type="entry name" value="Tumor Necrosis Factor Receptor, subunit A, domain 2"/>
    <property type="match status" value="2"/>
</dbReference>
<feature type="transmembrane region" description="Helical" evidence="2">
    <location>
        <begin position="192"/>
        <end position="214"/>
    </location>
</feature>
<feature type="region of interest" description="Disordered" evidence="1">
    <location>
        <begin position="243"/>
        <end position="288"/>
    </location>
</feature>
<feature type="chain" id="PRO_5013107547" evidence="3">
    <location>
        <begin position="26"/>
        <end position="310"/>
    </location>
</feature>
<evidence type="ECO:0000313" key="6">
    <source>
        <dbReference type="RefSeq" id="XP_017343577.1"/>
    </source>
</evidence>
<dbReference type="GeneID" id="108276426"/>
<accession>A0A2D0SLJ7</accession>
<protein>
    <submittedName>
        <fullName evidence="6">Tumor necrosis factor receptor superfamily member 5</fullName>
    </submittedName>
</protein>
<dbReference type="STRING" id="7998.ENSIPUP00000028551"/>
<dbReference type="GO" id="GO:0002768">
    <property type="term" value="P:immune response-regulating cell surface receptor signaling pathway"/>
    <property type="evidence" value="ECO:0007669"/>
    <property type="project" value="TreeGrafter"/>
</dbReference>
<keyword evidence="2" id="KW-0472">Membrane</keyword>
<reference evidence="6" key="2">
    <citation type="submission" date="2025-08" db="UniProtKB">
        <authorList>
            <consortium name="RefSeq"/>
        </authorList>
    </citation>
    <scope>IDENTIFICATION</scope>
    <source>
        <tissue evidence="6">Blood</tissue>
    </source>
</reference>
<keyword evidence="2" id="KW-0812">Transmembrane</keyword>
<dbReference type="SMART" id="SM00208">
    <property type="entry name" value="TNFR"/>
    <property type="match status" value="3"/>
</dbReference>
<reference evidence="5" key="1">
    <citation type="journal article" date="2016" name="Nat. Commun.">
        <title>The channel catfish genome sequence provides insights into the evolution of scale formation in teleosts.</title>
        <authorList>
            <person name="Liu Z."/>
            <person name="Liu S."/>
            <person name="Yao J."/>
            <person name="Bao L."/>
            <person name="Zhang J."/>
            <person name="Li Y."/>
            <person name="Jiang C."/>
            <person name="Sun L."/>
            <person name="Wang R."/>
            <person name="Zhang Y."/>
            <person name="Zhou T."/>
            <person name="Zeng Q."/>
            <person name="Fu Q."/>
            <person name="Gao S."/>
            <person name="Li N."/>
            <person name="Koren S."/>
            <person name="Jiang Y."/>
            <person name="Zimin A."/>
            <person name="Xu P."/>
            <person name="Phillippy A.M."/>
            <person name="Geng X."/>
            <person name="Song L."/>
            <person name="Sun F."/>
            <person name="Li C."/>
            <person name="Wang X."/>
            <person name="Chen A."/>
            <person name="Jin Y."/>
            <person name="Yuan Z."/>
            <person name="Yang Y."/>
            <person name="Tan S."/>
            <person name="Peatman E."/>
            <person name="Lu J."/>
            <person name="Qin Z."/>
            <person name="Dunham R."/>
            <person name="Li Z."/>
            <person name="Sonstegard T."/>
            <person name="Feng J."/>
            <person name="Danzmann R.G."/>
            <person name="Schroeder S."/>
            <person name="Scheffler B."/>
            <person name="Duke M.V."/>
            <person name="Ballard L."/>
            <person name="Kucuktas H."/>
            <person name="Kaltenboeck L."/>
            <person name="Liu H."/>
            <person name="Armbruster J."/>
            <person name="Xie Y."/>
            <person name="Kirby M.L."/>
            <person name="Tian Y."/>
            <person name="Flanagan M.E."/>
            <person name="Mu W."/>
            <person name="Waldbieser G.C."/>
        </authorList>
    </citation>
    <scope>NUCLEOTIDE SEQUENCE [LARGE SCALE GENOMIC DNA]</scope>
    <source>
        <strain evidence="5">SDA103</strain>
    </source>
</reference>
<keyword evidence="2" id="KW-1133">Transmembrane helix</keyword>
<name>A0A2D0SLJ7_ICTPU</name>
<dbReference type="Proteomes" id="UP000221080">
    <property type="component" value="Chromosome 15"/>
</dbReference>
<keyword evidence="5" id="KW-1185">Reference proteome</keyword>
<proteinExistence type="predicted"/>
<dbReference type="SUPFAM" id="SSF57586">
    <property type="entry name" value="TNF receptor-like"/>
    <property type="match status" value="2"/>
</dbReference>
<evidence type="ECO:0000256" key="2">
    <source>
        <dbReference type="SAM" id="Phobius"/>
    </source>
</evidence>
<dbReference type="AlphaFoldDB" id="A0A2D0SLJ7"/>
<feature type="domain" description="TNFR-Cys" evidence="4">
    <location>
        <begin position="26"/>
        <end position="59"/>
    </location>
</feature>
<sequence>MPQRRAKMLLRSVFIVLVLSVVAESCDLETGYIKDNKCCKKCGPGKRMIQNSACEDPVCQDCADGEFQDAYTTKSQCKRQPTCDRHLNLQTPTQSKTELSQCVCFPDHHCTNTECVSCVRNTVCQAGKKVRSTGTQMSDTVCEPCPNGTFSNRDSALTCMPWTECSLESKEVAPGSATSDRICEVQNQKFRALVTTVVIIVLLVLMGVVAYFIFCRKGKTGSVTFAQKLLPCAFWDNKYTPPPPQENAALDVENGQPKPPGNQPQEDTEDLLKLEGSLSPGISENGMPVIQDHSKSLLLSETETEPESFS</sequence>
<keyword evidence="6" id="KW-0675">Receptor</keyword>
<dbReference type="InterPro" id="IPR001368">
    <property type="entry name" value="TNFR/NGFR_Cys_rich_reg"/>
</dbReference>
<evidence type="ECO:0000256" key="3">
    <source>
        <dbReference type="SAM" id="SignalP"/>
    </source>
</evidence>